<dbReference type="Pfam" id="PF00749">
    <property type="entry name" value="tRNA-synt_1c"/>
    <property type="match status" value="1"/>
</dbReference>
<keyword evidence="3 7" id="KW-0547">Nucleotide-binding</keyword>
<dbReference type="PROSITE" id="PS00178">
    <property type="entry name" value="AA_TRNA_LIGASE_I"/>
    <property type="match status" value="1"/>
</dbReference>
<name>A0ABU0YP70_9PROT</name>
<dbReference type="PANTHER" id="PTHR43311">
    <property type="entry name" value="GLUTAMATE--TRNA LIGASE"/>
    <property type="match status" value="1"/>
</dbReference>
<dbReference type="Proteomes" id="UP001230156">
    <property type="component" value="Unassembled WGS sequence"/>
</dbReference>
<dbReference type="SUPFAM" id="SSF52374">
    <property type="entry name" value="Nucleotidylyl transferase"/>
    <property type="match status" value="1"/>
</dbReference>
<evidence type="ECO:0000313" key="10">
    <source>
        <dbReference type="Proteomes" id="UP001230156"/>
    </source>
</evidence>
<dbReference type="InterPro" id="IPR001412">
    <property type="entry name" value="aa-tRNA-synth_I_CS"/>
</dbReference>
<keyword evidence="2" id="KW-0479">Metal-binding</keyword>
<dbReference type="InterPro" id="IPR020058">
    <property type="entry name" value="Glu/Gln-tRNA-synth_Ib_cat-dom"/>
</dbReference>
<protein>
    <submittedName>
        <fullName evidence="9">tRNA glutamyl-Q(34) synthetase GluQRS</fullName>
        <ecNumber evidence="9">6.1.1.-</ecNumber>
    </submittedName>
</protein>
<keyword evidence="5 7" id="KW-0067">ATP-binding</keyword>
<evidence type="ECO:0000256" key="6">
    <source>
        <dbReference type="ARBA" id="ARBA00023146"/>
    </source>
</evidence>
<dbReference type="NCBIfam" id="NF004315">
    <property type="entry name" value="PRK05710.1-4"/>
    <property type="match status" value="1"/>
</dbReference>
<dbReference type="EC" id="6.1.1.-" evidence="9"/>
<dbReference type="PANTHER" id="PTHR43311:SF1">
    <property type="entry name" value="GLUTAMYL-Q TRNA(ASP) SYNTHETASE"/>
    <property type="match status" value="1"/>
</dbReference>
<dbReference type="GO" id="GO:0016874">
    <property type="term" value="F:ligase activity"/>
    <property type="evidence" value="ECO:0007669"/>
    <property type="project" value="UniProtKB-KW"/>
</dbReference>
<dbReference type="InterPro" id="IPR000924">
    <property type="entry name" value="Glu/Gln-tRNA-synth"/>
</dbReference>
<accession>A0ABU0YP70</accession>
<dbReference type="EMBL" id="JAUYVI010000005">
    <property type="protein sequence ID" value="MDQ7249517.1"/>
    <property type="molecule type" value="Genomic_DNA"/>
</dbReference>
<comment type="similarity">
    <text evidence="7">Belongs to the class-I aminoacyl-tRNA synthetase family.</text>
</comment>
<keyword evidence="6 7" id="KW-0030">Aminoacyl-tRNA synthetase</keyword>
<keyword evidence="7" id="KW-0648">Protein biosynthesis</keyword>
<dbReference type="InterPro" id="IPR014729">
    <property type="entry name" value="Rossmann-like_a/b/a_fold"/>
</dbReference>
<evidence type="ECO:0000259" key="8">
    <source>
        <dbReference type="Pfam" id="PF00749"/>
    </source>
</evidence>
<evidence type="ECO:0000256" key="3">
    <source>
        <dbReference type="ARBA" id="ARBA00022741"/>
    </source>
</evidence>
<dbReference type="RefSeq" id="WP_379958053.1">
    <property type="nucleotide sequence ID" value="NZ_JAUYVI010000005.1"/>
</dbReference>
<evidence type="ECO:0000256" key="7">
    <source>
        <dbReference type="RuleBase" id="RU363037"/>
    </source>
</evidence>
<keyword evidence="4" id="KW-0862">Zinc</keyword>
<evidence type="ECO:0000256" key="1">
    <source>
        <dbReference type="ARBA" id="ARBA00022598"/>
    </source>
</evidence>
<keyword evidence="1 7" id="KW-0436">Ligase</keyword>
<evidence type="ECO:0000256" key="4">
    <source>
        <dbReference type="ARBA" id="ARBA00022833"/>
    </source>
</evidence>
<sequence>MTLAFGAEIVTRFAPSPTGLLHLGHAHSALLGHRVAHDAGGRFLLRIEDIDRTRCKPEFETAIFDDLHWLGLDWEEPVRRQSDHFADYAAALQRLEADGLIYPCFCSRKDIAAAASAPHEGETVIYPGTCRGLDPILAAERKASAAAFALRLDVAKAARRAGPLAFLDAEPDGSNAREIRAEPERFGDVVLGRRDTPASYHLCATLDDHLQGVTLVIRGEDLRPATHLHRLLQAVLGLATPQYRHHVLLRNESGVRLSKRDGAMALRALRDRGVSANAVRKMAGFQDA</sequence>
<organism evidence="9 10">
    <name type="scientific">Dongia sedimenti</name>
    <dbReference type="NCBI Taxonomy" id="3064282"/>
    <lineage>
        <taxon>Bacteria</taxon>
        <taxon>Pseudomonadati</taxon>
        <taxon>Pseudomonadota</taxon>
        <taxon>Alphaproteobacteria</taxon>
        <taxon>Rhodospirillales</taxon>
        <taxon>Dongiaceae</taxon>
        <taxon>Dongia</taxon>
    </lineage>
</organism>
<evidence type="ECO:0000313" key="9">
    <source>
        <dbReference type="EMBL" id="MDQ7249517.1"/>
    </source>
</evidence>
<feature type="domain" description="Glutamyl/glutaminyl-tRNA synthetase class Ib catalytic" evidence="8">
    <location>
        <begin position="8"/>
        <end position="277"/>
    </location>
</feature>
<evidence type="ECO:0000256" key="5">
    <source>
        <dbReference type="ARBA" id="ARBA00022840"/>
    </source>
</evidence>
<dbReference type="PRINTS" id="PR00987">
    <property type="entry name" value="TRNASYNTHGLU"/>
</dbReference>
<evidence type="ECO:0000256" key="2">
    <source>
        <dbReference type="ARBA" id="ARBA00022723"/>
    </source>
</evidence>
<comment type="caution">
    <text evidence="9">The sequence shown here is derived from an EMBL/GenBank/DDBJ whole genome shotgun (WGS) entry which is preliminary data.</text>
</comment>
<dbReference type="Gene3D" id="3.40.50.620">
    <property type="entry name" value="HUPs"/>
    <property type="match status" value="1"/>
</dbReference>
<proteinExistence type="inferred from homology"/>
<reference evidence="10" key="1">
    <citation type="submission" date="2023-08" db="EMBL/GenBank/DDBJ databases">
        <title>Rhodospirillaceae gen. nov., a novel taxon isolated from the Yangtze River Yuezi River estuary sludge.</title>
        <authorList>
            <person name="Ruan L."/>
        </authorList>
    </citation>
    <scope>NUCLEOTIDE SEQUENCE [LARGE SCALE GENOMIC DNA]</scope>
    <source>
        <strain evidence="10">R-7</strain>
    </source>
</reference>
<keyword evidence="10" id="KW-1185">Reference proteome</keyword>
<dbReference type="InterPro" id="IPR049940">
    <property type="entry name" value="GluQ/Sye"/>
</dbReference>
<gene>
    <name evidence="9" type="primary">gluQRS</name>
    <name evidence="9" type="ORF">Q8A70_17650</name>
</gene>